<evidence type="ECO:0000259" key="5">
    <source>
        <dbReference type="SMART" id="SM00849"/>
    </source>
</evidence>
<dbReference type="PANTHER" id="PTHR46233:SF3">
    <property type="entry name" value="HYDROXYACYLGLUTATHIONE HYDROLASE GLOC"/>
    <property type="match status" value="1"/>
</dbReference>
<evidence type="ECO:0000313" key="6">
    <source>
        <dbReference type="EMBL" id="MDQ0209000.1"/>
    </source>
</evidence>
<accession>A0ABT9YMB3</accession>
<name>A0ABT9YMB3_9BACI</name>
<protein>
    <submittedName>
        <fullName evidence="6">Glyoxylase-like metal-dependent hydrolase (Beta-lactamase superfamily II)</fullName>
    </submittedName>
</protein>
<keyword evidence="2" id="KW-0479">Metal-binding</keyword>
<evidence type="ECO:0000256" key="2">
    <source>
        <dbReference type="ARBA" id="ARBA00022723"/>
    </source>
</evidence>
<comment type="cofactor">
    <cofactor evidence="1">
        <name>Zn(2+)</name>
        <dbReference type="ChEBI" id="CHEBI:29105"/>
    </cofactor>
</comment>
<dbReference type="SMART" id="SM00849">
    <property type="entry name" value="Lactamase_B"/>
    <property type="match status" value="1"/>
</dbReference>
<dbReference type="SUPFAM" id="SSF56281">
    <property type="entry name" value="Metallo-hydrolase/oxidoreductase"/>
    <property type="match status" value="1"/>
</dbReference>
<keyword evidence="7" id="KW-1185">Reference proteome</keyword>
<dbReference type="CDD" id="cd06262">
    <property type="entry name" value="metallo-hydrolase-like_MBL-fold"/>
    <property type="match status" value="1"/>
</dbReference>
<evidence type="ECO:0000256" key="4">
    <source>
        <dbReference type="ARBA" id="ARBA00022833"/>
    </source>
</evidence>
<dbReference type="InterPro" id="IPR001279">
    <property type="entry name" value="Metallo-B-lactamas"/>
</dbReference>
<keyword evidence="4" id="KW-0862">Zinc</keyword>
<dbReference type="PANTHER" id="PTHR46233">
    <property type="entry name" value="HYDROXYACYLGLUTATHIONE HYDROLASE GLOC"/>
    <property type="match status" value="1"/>
</dbReference>
<keyword evidence="3" id="KW-0378">Hydrolase</keyword>
<dbReference type="Gene3D" id="3.60.15.10">
    <property type="entry name" value="Ribonuclease Z/Hydroxyacylglutathione hydrolase-like"/>
    <property type="match status" value="1"/>
</dbReference>
<feature type="domain" description="Metallo-beta-lactamase" evidence="5">
    <location>
        <begin position="12"/>
        <end position="192"/>
    </location>
</feature>
<evidence type="ECO:0000313" key="7">
    <source>
        <dbReference type="Proteomes" id="UP001225034"/>
    </source>
</evidence>
<sequence>MSWTQIPLGPIQTNAYVLTNPEGEALIFDPGGDADVLIAWIEENKLNPTAILLTHAHFDHIGAVDEVREAFSIPVYLHKQEENWLGDPELNRSTAFLGRTKVTAKPAEHIFTKEQSLQIGSFTCEVFETPGHSPGSVSFYFKEENIVFSGDALFAGSVGRTDLPGGNHQQLISSINSKLMELPEETIVACGHGPTTTISAEMDSNPFLNAL</sequence>
<evidence type="ECO:0000256" key="1">
    <source>
        <dbReference type="ARBA" id="ARBA00001947"/>
    </source>
</evidence>
<evidence type="ECO:0000256" key="3">
    <source>
        <dbReference type="ARBA" id="ARBA00022801"/>
    </source>
</evidence>
<dbReference type="RefSeq" id="WP_306985518.1">
    <property type="nucleotide sequence ID" value="NZ_JAUSUA010000007.1"/>
</dbReference>
<dbReference type="Pfam" id="PF00753">
    <property type="entry name" value="Lactamase_B"/>
    <property type="match status" value="1"/>
</dbReference>
<dbReference type="InterPro" id="IPR051453">
    <property type="entry name" value="MBL_Glyoxalase_II"/>
</dbReference>
<gene>
    <name evidence="6" type="ORF">J2S05_003824</name>
</gene>
<dbReference type="Proteomes" id="UP001225034">
    <property type="component" value="Unassembled WGS sequence"/>
</dbReference>
<comment type="caution">
    <text evidence="6">The sequence shown here is derived from an EMBL/GenBank/DDBJ whole genome shotgun (WGS) entry which is preliminary data.</text>
</comment>
<dbReference type="InterPro" id="IPR036866">
    <property type="entry name" value="RibonucZ/Hydroxyglut_hydro"/>
</dbReference>
<reference evidence="6 7" key="1">
    <citation type="submission" date="2023-07" db="EMBL/GenBank/DDBJ databases">
        <title>Genomic Encyclopedia of Type Strains, Phase IV (KMG-IV): sequencing the most valuable type-strain genomes for metagenomic binning, comparative biology and taxonomic classification.</title>
        <authorList>
            <person name="Goeker M."/>
        </authorList>
    </citation>
    <scope>NUCLEOTIDE SEQUENCE [LARGE SCALE GENOMIC DNA]</scope>
    <source>
        <strain evidence="6 7">DSM 19154</strain>
    </source>
</reference>
<organism evidence="6 7">
    <name type="scientific">Alkalicoccobacillus murimartini</name>
    <dbReference type="NCBI Taxonomy" id="171685"/>
    <lineage>
        <taxon>Bacteria</taxon>
        <taxon>Bacillati</taxon>
        <taxon>Bacillota</taxon>
        <taxon>Bacilli</taxon>
        <taxon>Bacillales</taxon>
        <taxon>Bacillaceae</taxon>
        <taxon>Alkalicoccobacillus</taxon>
    </lineage>
</organism>
<proteinExistence type="predicted"/>
<dbReference type="EMBL" id="JAUSUA010000007">
    <property type="protein sequence ID" value="MDQ0209000.1"/>
    <property type="molecule type" value="Genomic_DNA"/>
</dbReference>